<keyword evidence="3" id="KW-1185">Reference proteome</keyword>
<accession>A0A0B6TIR3</accession>
<dbReference type="AlphaFoldDB" id="A0A0B6TIR3"/>
<gene>
    <name evidence="2" type="ORF">B840_00970</name>
</gene>
<feature type="domain" description="Suppressor of fused-like" evidence="1">
    <location>
        <begin position="37"/>
        <end position="177"/>
    </location>
</feature>
<sequence length="177" mass="18999">MRREEIVQWLGGLVPAELEFREDSAAADLGDDQRMALTVGFSDVDTGLVAVDGGADVRSELIAVARAEKEQLRAIVEAAARMLADAAGLLPAQPGTMMPNLAERAGLQDVTVAHGLFVPPYLWGGETPRVTEEDRLTVVLQLVMLTDAEYAYAVEEGPGGLQQALGEAGIDLLDWRR</sequence>
<dbReference type="STRING" id="1224162.B840_00970"/>
<dbReference type="KEGG" id="cmq:B840_00970"/>
<organism evidence="2 3">
    <name type="scientific">Corynebacterium marinum DSM 44953</name>
    <dbReference type="NCBI Taxonomy" id="1224162"/>
    <lineage>
        <taxon>Bacteria</taxon>
        <taxon>Bacillati</taxon>
        <taxon>Actinomycetota</taxon>
        <taxon>Actinomycetes</taxon>
        <taxon>Mycobacteriales</taxon>
        <taxon>Corynebacteriaceae</taxon>
        <taxon>Corynebacterium</taxon>
    </lineage>
</organism>
<dbReference type="EMBL" id="CP007790">
    <property type="protein sequence ID" value="AJK67828.1"/>
    <property type="molecule type" value="Genomic_DNA"/>
</dbReference>
<dbReference type="Pfam" id="PF05076">
    <property type="entry name" value="SUFU"/>
    <property type="match status" value="1"/>
</dbReference>
<proteinExistence type="predicted"/>
<name>A0A0B6TIR3_9CORY</name>
<dbReference type="HOGENOM" id="CLU_118024_0_0_11"/>
<reference evidence="2 3" key="1">
    <citation type="submission" date="2014-05" db="EMBL/GenBank/DDBJ databases">
        <title>Complete genome sequence of Corynebacterium marinum DSM 44953.</title>
        <authorList>
            <person name="Schaffert L."/>
            <person name="Albersmeier A."/>
            <person name="Kalinowski J."/>
            <person name="Ruckert C."/>
        </authorList>
    </citation>
    <scope>NUCLEOTIDE SEQUENCE [LARGE SCALE GENOMIC DNA]</scope>
    <source>
        <strain evidence="2 3">DSM 44953</strain>
    </source>
</reference>
<dbReference type="RefSeq" id="WP_084602692.1">
    <property type="nucleotide sequence ID" value="NZ_CP007790.1"/>
</dbReference>
<evidence type="ECO:0000259" key="1">
    <source>
        <dbReference type="Pfam" id="PF05076"/>
    </source>
</evidence>
<protein>
    <recommendedName>
        <fullName evidence="1">Suppressor of fused-like domain-containing protein</fullName>
    </recommendedName>
</protein>
<evidence type="ECO:0000313" key="2">
    <source>
        <dbReference type="EMBL" id="AJK67828.1"/>
    </source>
</evidence>
<dbReference type="InterPro" id="IPR020941">
    <property type="entry name" value="SUFU-like_domain"/>
</dbReference>
<evidence type="ECO:0000313" key="3">
    <source>
        <dbReference type="Proteomes" id="UP000031928"/>
    </source>
</evidence>
<dbReference type="Proteomes" id="UP000031928">
    <property type="component" value="Chromosome"/>
</dbReference>